<reference evidence="2" key="1">
    <citation type="submission" date="2020-11" db="EMBL/GenBank/DDBJ databases">
        <title>Halonatronomonas betainensis gen. nov., sp. nov. a novel haloalkaliphilic representative of the family Halanaerobiacae capable of betaine degradation.</title>
        <authorList>
            <person name="Boltyanskaya Y."/>
            <person name="Kevbrin V."/>
            <person name="Detkova E."/>
            <person name="Grouzdev D.S."/>
            <person name="Koziaeva V."/>
            <person name="Zhilina T."/>
        </authorList>
    </citation>
    <scope>NUCLEOTIDE SEQUENCE</scope>
    <source>
        <strain evidence="2">Z-7014</strain>
    </source>
</reference>
<evidence type="ECO:0000313" key="3">
    <source>
        <dbReference type="Proteomes" id="UP000621436"/>
    </source>
</evidence>
<sequence length="244" mass="28808">MSIGVLVITYNEEEMLADCLDSVTWADEIVVVDSDSKDKTREIAKEYTDKVYIREFDNFSNQRNFGLDKLKSDWILVLDADERITTELQAEIEKKIATGGYDLYQIPRKNFFLGKWIRYAGWYPDYTDRLFKNDQSIRYAGDVHECPTFTGKKGRMDQPMIHYTYQDIASYMEKVNHYTTLSARESSKDPSLFYVFIRSFFEFFNFLLFKKAFLLGREGLVLTAISTVSKFLKYIKIWEKNRKD</sequence>
<dbReference type="PANTHER" id="PTHR43630">
    <property type="entry name" value="POLY-BETA-1,6-N-ACETYL-D-GLUCOSAMINE SYNTHASE"/>
    <property type="match status" value="1"/>
</dbReference>
<proteinExistence type="predicted"/>
<protein>
    <submittedName>
        <fullName evidence="2">Glycosyltransferase family 2 protein</fullName>
    </submittedName>
</protein>
<keyword evidence="3" id="KW-1185">Reference proteome</keyword>
<dbReference type="InterPro" id="IPR001173">
    <property type="entry name" value="Glyco_trans_2-like"/>
</dbReference>
<dbReference type="InterPro" id="IPR029044">
    <property type="entry name" value="Nucleotide-diphossugar_trans"/>
</dbReference>
<dbReference type="CDD" id="cd02511">
    <property type="entry name" value="Beta4Glucosyltransferase"/>
    <property type="match status" value="1"/>
</dbReference>
<dbReference type="Gene3D" id="3.90.550.10">
    <property type="entry name" value="Spore Coat Polysaccharide Biosynthesis Protein SpsA, Chain A"/>
    <property type="match status" value="1"/>
</dbReference>
<evidence type="ECO:0000313" key="2">
    <source>
        <dbReference type="EMBL" id="MBF8436556.1"/>
    </source>
</evidence>
<comment type="caution">
    <text evidence="2">The sequence shown here is derived from an EMBL/GenBank/DDBJ whole genome shotgun (WGS) entry which is preliminary data.</text>
</comment>
<evidence type="ECO:0000259" key="1">
    <source>
        <dbReference type="Pfam" id="PF00535"/>
    </source>
</evidence>
<gene>
    <name evidence="2" type="ORF">I0Q91_05670</name>
</gene>
<name>A0A931F7D7_9FIRM</name>
<dbReference type="AlphaFoldDB" id="A0A931F7D7"/>
<dbReference type="SUPFAM" id="SSF53448">
    <property type="entry name" value="Nucleotide-diphospho-sugar transferases"/>
    <property type="match status" value="1"/>
</dbReference>
<accession>A0A931F7D7</accession>
<dbReference type="RefSeq" id="WP_270453460.1">
    <property type="nucleotide sequence ID" value="NZ_JADPIE010000003.1"/>
</dbReference>
<organism evidence="2 3">
    <name type="scientific">Halonatronomonas betaini</name>
    <dbReference type="NCBI Taxonomy" id="2778430"/>
    <lineage>
        <taxon>Bacteria</taxon>
        <taxon>Bacillati</taxon>
        <taxon>Bacillota</taxon>
        <taxon>Clostridia</taxon>
        <taxon>Halanaerobiales</taxon>
        <taxon>Halarsenatibacteraceae</taxon>
        <taxon>Halonatronomonas</taxon>
    </lineage>
</organism>
<feature type="domain" description="Glycosyltransferase 2-like" evidence="1">
    <location>
        <begin position="5"/>
        <end position="122"/>
    </location>
</feature>
<dbReference type="EMBL" id="JADPIE010000003">
    <property type="protein sequence ID" value="MBF8436556.1"/>
    <property type="molecule type" value="Genomic_DNA"/>
</dbReference>
<dbReference type="Proteomes" id="UP000621436">
    <property type="component" value="Unassembled WGS sequence"/>
</dbReference>
<dbReference type="Pfam" id="PF00535">
    <property type="entry name" value="Glycos_transf_2"/>
    <property type="match status" value="1"/>
</dbReference>
<dbReference type="PANTHER" id="PTHR43630:SF2">
    <property type="entry name" value="GLYCOSYLTRANSFERASE"/>
    <property type="match status" value="1"/>
</dbReference>